<dbReference type="GO" id="GO:0005634">
    <property type="term" value="C:nucleus"/>
    <property type="evidence" value="ECO:0007669"/>
    <property type="project" value="TreeGrafter"/>
</dbReference>
<proteinExistence type="predicted"/>
<dbReference type="EMBL" id="CAJGYO010000009">
    <property type="protein sequence ID" value="CAD6254999.1"/>
    <property type="molecule type" value="Genomic_DNA"/>
</dbReference>
<comment type="caution">
    <text evidence="3">The sequence shown here is derived from an EMBL/GenBank/DDBJ whole genome shotgun (WGS) entry which is preliminary data.</text>
</comment>
<name>A0A811QCM4_9POAL</name>
<dbReference type="AlphaFoldDB" id="A0A811QCM4"/>
<dbReference type="GO" id="GO:0005516">
    <property type="term" value="F:calmodulin binding"/>
    <property type="evidence" value="ECO:0007669"/>
    <property type="project" value="TreeGrafter"/>
</dbReference>
<sequence length="225" mass="23026">MLMAAAAAAAADVHTDSTHSAGSTISPPPWHPAVPVPVPIHHQHQAAVLYDPDLTTPSPSPSPPPPPRNHHQKQLRPTAARRASSRRRPRPSRKVPTTYITADPTSFRRMVHQVTGADDLLPPLAPPPPPHEASTLCRPAPYRAAARGALPTLDTSALLLGIGGSGSARRTTGPAASVRPAAAEVDVGAGGGGVSVGLGGAGYSSSDCGGGAGFPTLESWDALFY</sequence>
<dbReference type="Proteomes" id="UP000604825">
    <property type="component" value="Unassembled WGS sequence"/>
</dbReference>
<feature type="compositionally biased region" description="Pro residues" evidence="1">
    <location>
        <begin position="58"/>
        <end position="67"/>
    </location>
</feature>
<evidence type="ECO:0000313" key="3">
    <source>
        <dbReference type="EMBL" id="CAD6254999.1"/>
    </source>
</evidence>
<dbReference type="Pfam" id="PF05678">
    <property type="entry name" value="VQ"/>
    <property type="match status" value="1"/>
</dbReference>
<dbReference type="InterPro" id="IPR039609">
    <property type="entry name" value="VQ_15/22"/>
</dbReference>
<feature type="compositionally biased region" description="Pro residues" evidence="1">
    <location>
        <begin position="26"/>
        <end position="38"/>
    </location>
</feature>
<feature type="compositionally biased region" description="Basic residues" evidence="1">
    <location>
        <begin position="83"/>
        <end position="93"/>
    </location>
</feature>
<dbReference type="PANTHER" id="PTHR33179">
    <property type="entry name" value="VQ MOTIF-CONTAINING PROTEIN"/>
    <property type="match status" value="1"/>
</dbReference>
<evidence type="ECO:0000313" key="4">
    <source>
        <dbReference type="Proteomes" id="UP000604825"/>
    </source>
</evidence>
<dbReference type="PANTHER" id="PTHR33179:SF64">
    <property type="entry name" value="OS11G0131100 PROTEIN"/>
    <property type="match status" value="1"/>
</dbReference>
<feature type="region of interest" description="Disordered" evidence="1">
    <location>
        <begin position="13"/>
        <end position="104"/>
    </location>
</feature>
<reference evidence="3" key="1">
    <citation type="submission" date="2020-10" db="EMBL/GenBank/DDBJ databases">
        <authorList>
            <person name="Han B."/>
            <person name="Lu T."/>
            <person name="Zhao Q."/>
            <person name="Huang X."/>
            <person name="Zhao Y."/>
        </authorList>
    </citation>
    <scope>NUCLEOTIDE SEQUENCE</scope>
</reference>
<evidence type="ECO:0000259" key="2">
    <source>
        <dbReference type="Pfam" id="PF05678"/>
    </source>
</evidence>
<keyword evidence="4" id="KW-1185">Reference proteome</keyword>
<accession>A0A811QCM4</accession>
<feature type="domain" description="VQ" evidence="2">
    <location>
        <begin position="95"/>
        <end position="119"/>
    </location>
</feature>
<organism evidence="3 4">
    <name type="scientific">Miscanthus lutarioriparius</name>
    <dbReference type="NCBI Taxonomy" id="422564"/>
    <lineage>
        <taxon>Eukaryota</taxon>
        <taxon>Viridiplantae</taxon>
        <taxon>Streptophyta</taxon>
        <taxon>Embryophyta</taxon>
        <taxon>Tracheophyta</taxon>
        <taxon>Spermatophyta</taxon>
        <taxon>Magnoliopsida</taxon>
        <taxon>Liliopsida</taxon>
        <taxon>Poales</taxon>
        <taxon>Poaceae</taxon>
        <taxon>PACMAD clade</taxon>
        <taxon>Panicoideae</taxon>
        <taxon>Andropogonodae</taxon>
        <taxon>Andropogoneae</taxon>
        <taxon>Saccharinae</taxon>
        <taxon>Miscanthus</taxon>
    </lineage>
</organism>
<dbReference type="GO" id="GO:0006970">
    <property type="term" value="P:response to osmotic stress"/>
    <property type="evidence" value="ECO:0007669"/>
    <property type="project" value="TreeGrafter"/>
</dbReference>
<protein>
    <recommendedName>
        <fullName evidence="2">VQ domain-containing protein</fullName>
    </recommendedName>
</protein>
<gene>
    <name evidence="3" type="ORF">NCGR_LOCUS38596</name>
</gene>
<dbReference type="InterPro" id="IPR008889">
    <property type="entry name" value="VQ"/>
</dbReference>
<evidence type="ECO:0000256" key="1">
    <source>
        <dbReference type="SAM" id="MobiDB-lite"/>
    </source>
</evidence>